<reference evidence="2" key="1">
    <citation type="submission" date="2013-08" db="EMBL/GenBank/DDBJ databases">
        <authorList>
            <person name="Mendez C."/>
            <person name="Richter M."/>
            <person name="Ferrer M."/>
            <person name="Sanchez J."/>
        </authorList>
    </citation>
    <scope>NUCLEOTIDE SEQUENCE</scope>
</reference>
<proteinExistence type="predicted"/>
<protein>
    <submittedName>
        <fullName evidence="2">Methylase</fullName>
    </submittedName>
</protein>
<evidence type="ECO:0000259" key="1">
    <source>
        <dbReference type="Pfam" id="PF20464"/>
    </source>
</evidence>
<feature type="non-terminal residue" evidence="2">
    <location>
        <position position="83"/>
    </location>
</feature>
<organism evidence="2">
    <name type="scientific">mine drainage metagenome</name>
    <dbReference type="NCBI Taxonomy" id="410659"/>
    <lineage>
        <taxon>unclassified sequences</taxon>
        <taxon>metagenomes</taxon>
        <taxon>ecological metagenomes</taxon>
    </lineage>
</organism>
<dbReference type="Pfam" id="PF20464">
    <property type="entry name" value="MmeI_N"/>
    <property type="match status" value="1"/>
</dbReference>
<accession>T0ZTY2</accession>
<dbReference type="InterPro" id="IPR046817">
    <property type="entry name" value="MmeI_N"/>
</dbReference>
<sequence>MPLSWNEIKDRALRFSREWALESSEDAEAKSFWDGFFEVFGVSRRRVASFERRVKKIDGKDGYIDLLWKGVLLIEHKSRGKDL</sequence>
<dbReference type="GO" id="GO:0008168">
    <property type="term" value="F:methyltransferase activity"/>
    <property type="evidence" value="ECO:0007669"/>
    <property type="project" value="UniProtKB-KW"/>
</dbReference>
<gene>
    <name evidence="2" type="ORF">B1A_12950</name>
</gene>
<dbReference type="GO" id="GO:0032259">
    <property type="term" value="P:methylation"/>
    <property type="evidence" value="ECO:0007669"/>
    <property type="project" value="UniProtKB-KW"/>
</dbReference>
<keyword evidence="2" id="KW-0808">Transferase</keyword>
<dbReference type="EMBL" id="AUZX01009452">
    <property type="protein sequence ID" value="EQD51736.1"/>
    <property type="molecule type" value="Genomic_DNA"/>
</dbReference>
<dbReference type="AlphaFoldDB" id="T0ZTY2"/>
<keyword evidence="2" id="KW-0489">Methyltransferase</keyword>
<evidence type="ECO:0000313" key="2">
    <source>
        <dbReference type="EMBL" id="EQD51736.1"/>
    </source>
</evidence>
<name>T0ZTY2_9ZZZZ</name>
<comment type="caution">
    <text evidence="2">The sequence shown here is derived from an EMBL/GenBank/DDBJ whole genome shotgun (WGS) entry which is preliminary data.</text>
</comment>
<feature type="domain" description="MmeI-like N-terminal" evidence="1">
    <location>
        <begin position="11"/>
        <end position="79"/>
    </location>
</feature>
<reference evidence="2" key="2">
    <citation type="journal article" date="2014" name="ISME J.">
        <title>Microbial stratification in low pH oxic and suboxic macroscopic growths along an acid mine drainage.</title>
        <authorList>
            <person name="Mendez-Garcia C."/>
            <person name="Mesa V."/>
            <person name="Sprenger R.R."/>
            <person name="Richter M."/>
            <person name="Diez M.S."/>
            <person name="Solano J."/>
            <person name="Bargiela R."/>
            <person name="Golyshina O.V."/>
            <person name="Manteca A."/>
            <person name="Ramos J.L."/>
            <person name="Gallego J.R."/>
            <person name="Llorente I."/>
            <person name="Martins Dos Santos V.A."/>
            <person name="Jensen O.N."/>
            <person name="Pelaez A.I."/>
            <person name="Sanchez J."/>
            <person name="Ferrer M."/>
        </authorList>
    </citation>
    <scope>NUCLEOTIDE SEQUENCE</scope>
</reference>